<dbReference type="KEGG" id="ccro:CMC5_059080"/>
<dbReference type="AlphaFoldDB" id="A0A0K1ELE3"/>
<name>A0A0K1ELE3_CHOCO</name>
<proteinExistence type="predicted"/>
<evidence type="ECO:0000313" key="1">
    <source>
        <dbReference type="EMBL" id="AKT41699.1"/>
    </source>
</evidence>
<protein>
    <submittedName>
        <fullName evidence="1">Uncharacterized protein</fullName>
    </submittedName>
</protein>
<evidence type="ECO:0000313" key="2">
    <source>
        <dbReference type="Proteomes" id="UP000067626"/>
    </source>
</evidence>
<accession>A0A0K1ELE3</accession>
<reference evidence="1 2" key="1">
    <citation type="submission" date="2015-07" db="EMBL/GenBank/DDBJ databases">
        <title>Genome analysis of myxobacterium Chondromyces crocatus Cm c5 reveals a high potential for natural compound synthesis and the genetic basis for the loss of fruiting body formation.</title>
        <authorList>
            <person name="Zaburannyi N."/>
            <person name="Bunk B."/>
            <person name="Maier J."/>
            <person name="Overmann J."/>
            <person name="Mueller R."/>
        </authorList>
    </citation>
    <scope>NUCLEOTIDE SEQUENCE [LARGE SCALE GENOMIC DNA]</scope>
    <source>
        <strain evidence="1 2">Cm c5</strain>
    </source>
</reference>
<dbReference type="EMBL" id="CP012159">
    <property type="protein sequence ID" value="AKT41699.1"/>
    <property type="molecule type" value="Genomic_DNA"/>
</dbReference>
<keyword evidence="2" id="KW-1185">Reference proteome</keyword>
<dbReference type="Proteomes" id="UP000067626">
    <property type="component" value="Chromosome"/>
</dbReference>
<gene>
    <name evidence="1" type="ORF">CMC5_059080</name>
</gene>
<organism evidence="1 2">
    <name type="scientific">Chondromyces crocatus</name>
    <dbReference type="NCBI Taxonomy" id="52"/>
    <lineage>
        <taxon>Bacteria</taxon>
        <taxon>Pseudomonadati</taxon>
        <taxon>Myxococcota</taxon>
        <taxon>Polyangia</taxon>
        <taxon>Polyangiales</taxon>
        <taxon>Polyangiaceae</taxon>
        <taxon>Chondromyces</taxon>
    </lineage>
</organism>
<dbReference type="STRING" id="52.CMC5_059080"/>
<sequence length="70" mass="7627">MGGPPIEFHVGSTQSQITNDHCLLISSLPIPKHRRQLDTPTRVSTKVISGSQWTRSLQGGDHTMAGTGFR</sequence>